<reference evidence="2" key="2">
    <citation type="submission" date="2023-05" db="EMBL/GenBank/DDBJ databases">
        <authorList>
            <consortium name="Lawrence Berkeley National Laboratory"/>
            <person name="Steindorff A."/>
            <person name="Hensen N."/>
            <person name="Bonometti L."/>
            <person name="Westerberg I."/>
            <person name="Brannstrom I.O."/>
            <person name="Guillou S."/>
            <person name="Cros-Aarteil S."/>
            <person name="Calhoun S."/>
            <person name="Haridas S."/>
            <person name="Kuo A."/>
            <person name="Mondo S."/>
            <person name="Pangilinan J."/>
            <person name="Riley R."/>
            <person name="Labutti K."/>
            <person name="Andreopoulos B."/>
            <person name="Lipzen A."/>
            <person name="Chen C."/>
            <person name="Yanf M."/>
            <person name="Daum C."/>
            <person name="Ng V."/>
            <person name="Clum A."/>
            <person name="Ohm R."/>
            <person name="Martin F."/>
            <person name="Silar P."/>
            <person name="Natvig D."/>
            <person name="Lalanne C."/>
            <person name="Gautier V."/>
            <person name="Ament-Velasquez S.L."/>
            <person name="Kruys A."/>
            <person name="Hutchinson M.I."/>
            <person name="Powell A.J."/>
            <person name="Barry K."/>
            <person name="Miller A.N."/>
            <person name="Grigoriev I.V."/>
            <person name="Debuchy R."/>
            <person name="Gladieux P."/>
            <person name="Thoren M.H."/>
            <person name="Johannesson H."/>
        </authorList>
    </citation>
    <scope>NUCLEOTIDE SEQUENCE</scope>
    <source>
        <strain evidence="2">CBS 731.68</strain>
    </source>
</reference>
<dbReference type="RefSeq" id="XP_062653496.1">
    <property type="nucleotide sequence ID" value="XM_062795978.1"/>
</dbReference>
<sequence>MDDSTNKQPSSNPQKPPSLHSVASSTTLAVKADPEAQSTTQQETEFIPERYTYLKRVGPGNPDAKPKEKSKLGKLMSKFQSPAVRKTLAAREREKLEEERTGLKKHTAFGGPMSTNAATAAFM</sequence>
<dbReference type="GeneID" id="87832746"/>
<evidence type="ECO:0000313" key="2">
    <source>
        <dbReference type="EMBL" id="KAK4129725.1"/>
    </source>
</evidence>
<dbReference type="Proteomes" id="UP001302602">
    <property type="component" value="Unassembled WGS sequence"/>
</dbReference>
<feature type="region of interest" description="Disordered" evidence="1">
    <location>
        <begin position="1"/>
        <end position="73"/>
    </location>
</feature>
<protein>
    <submittedName>
        <fullName evidence="2">Uncharacterized protein</fullName>
    </submittedName>
</protein>
<feature type="compositionally biased region" description="Low complexity" evidence="1">
    <location>
        <begin position="1"/>
        <end position="13"/>
    </location>
</feature>
<accession>A0AAN6Z8I4</accession>
<keyword evidence="3" id="KW-1185">Reference proteome</keyword>
<reference evidence="2" key="1">
    <citation type="journal article" date="2023" name="Mol. Phylogenet. Evol.">
        <title>Genome-scale phylogeny and comparative genomics of the fungal order Sordariales.</title>
        <authorList>
            <person name="Hensen N."/>
            <person name="Bonometti L."/>
            <person name="Westerberg I."/>
            <person name="Brannstrom I.O."/>
            <person name="Guillou S."/>
            <person name="Cros-Aarteil S."/>
            <person name="Calhoun S."/>
            <person name="Haridas S."/>
            <person name="Kuo A."/>
            <person name="Mondo S."/>
            <person name="Pangilinan J."/>
            <person name="Riley R."/>
            <person name="LaButti K."/>
            <person name="Andreopoulos B."/>
            <person name="Lipzen A."/>
            <person name="Chen C."/>
            <person name="Yan M."/>
            <person name="Daum C."/>
            <person name="Ng V."/>
            <person name="Clum A."/>
            <person name="Steindorff A."/>
            <person name="Ohm R.A."/>
            <person name="Martin F."/>
            <person name="Silar P."/>
            <person name="Natvig D.O."/>
            <person name="Lalanne C."/>
            <person name="Gautier V."/>
            <person name="Ament-Velasquez S.L."/>
            <person name="Kruys A."/>
            <person name="Hutchinson M.I."/>
            <person name="Powell A.J."/>
            <person name="Barry K."/>
            <person name="Miller A.N."/>
            <person name="Grigoriev I.V."/>
            <person name="Debuchy R."/>
            <person name="Gladieux P."/>
            <person name="Hiltunen Thoren M."/>
            <person name="Johannesson H."/>
        </authorList>
    </citation>
    <scope>NUCLEOTIDE SEQUENCE</scope>
    <source>
        <strain evidence="2">CBS 731.68</strain>
    </source>
</reference>
<dbReference type="EMBL" id="MU853223">
    <property type="protein sequence ID" value="KAK4129725.1"/>
    <property type="molecule type" value="Genomic_DNA"/>
</dbReference>
<evidence type="ECO:0000313" key="3">
    <source>
        <dbReference type="Proteomes" id="UP001302602"/>
    </source>
</evidence>
<gene>
    <name evidence="2" type="ORF">N657DRAFT_677301</name>
</gene>
<organism evidence="2 3">
    <name type="scientific">Parathielavia appendiculata</name>
    <dbReference type="NCBI Taxonomy" id="2587402"/>
    <lineage>
        <taxon>Eukaryota</taxon>
        <taxon>Fungi</taxon>
        <taxon>Dikarya</taxon>
        <taxon>Ascomycota</taxon>
        <taxon>Pezizomycotina</taxon>
        <taxon>Sordariomycetes</taxon>
        <taxon>Sordariomycetidae</taxon>
        <taxon>Sordariales</taxon>
        <taxon>Chaetomiaceae</taxon>
        <taxon>Parathielavia</taxon>
    </lineage>
</organism>
<proteinExistence type="predicted"/>
<feature type="compositionally biased region" description="Polar residues" evidence="1">
    <location>
        <begin position="113"/>
        <end position="123"/>
    </location>
</feature>
<name>A0AAN6Z8I4_9PEZI</name>
<dbReference type="AlphaFoldDB" id="A0AAN6Z8I4"/>
<evidence type="ECO:0000256" key="1">
    <source>
        <dbReference type="SAM" id="MobiDB-lite"/>
    </source>
</evidence>
<feature type="compositionally biased region" description="Basic and acidic residues" evidence="1">
    <location>
        <begin position="93"/>
        <end position="102"/>
    </location>
</feature>
<feature type="region of interest" description="Disordered" evidence="1">
    <location>
        <begin position="93"/>
        <end position="123"/>
    </location>
</feature>
<comment type="caution">
    <text evidence="2">The sequence shown here is derived from an EMBL/GenBank/DDBJ whole genome shotgun (WGS) entry which is preliminary data.</text>
</comment>